<organism evidence="8 9">
    <name type="scientific">Drouetiella hepatica Uher 2000/2452</name>
    <dbReference type="NCBI Taxonomy" id="904376"/>
    <lineage>
        <taxon>Bacteria</taxon>
        <taxon>Bacillati</taxon>
        <taxon>Cyanobacteriota</taxon>
        <taxon>Cyanophyceae</taxon>
        <taxon>Oculatellales</taxon>
        <taxon>Oculatellaceae</taxon>
        <taxon>Drouetiella</taxon>
    </lineage>
</organism>
<dbReference type="SUPFAM" id="SSF53850">
    <property type="entry name" value="Periplasmic binding protein-like II"/>
    <property type="match status" value="1"/>
</dbReference>
<feature type="region of interest" description="Disordered" evidence="5">
    <location>
        <begin position="533"/>
        <end position="552"/>
    </location>
</feature>
<evidence type="ECO:0000256" key="3">
    <source>
        <dbReference type="ARBA" id="ARBA00022448"/>
    </source>
</evidence>
<dbReference type="PANTHER" id="PTHR30290">
    <property type="entry name" value="PERIPLASMIC BINDING COMPONENT OF ABC TRANSPORTER"/>
    <property type="match status" value="1"/>
</dbReference>
<reference evidence="8" key="1">
    <citation type="submission" date="2021-05" db="EMBL/GenBank/DDBJ databases">
        <authorList>
            <person name="Pietrasiak N."/>
            <person name="Ward R."/>
            <person name="Stajich J.E."/>
            <person name="Kurbessoian T."/>
        </authorList>
    </citation>
    <scope>NUCLEOTIDE SEQUENCE</scope>
    <source>
        <strain evidence="8">UHER 2000/2452</strain>
    </source>
</reference>
<feature type="chain" id="PRO_5036909982" evidence="6">
    <location>
        <begin position="27"/>
        <end position="552"/>
    </location>
</feature>
<comment type="similarity">
    <text evidence="2">Belongs to the bacterial solute-binding protein 5 family.</text>
</comment>
<dbReference type="GO" id="GO:0015833">
    <property type="term" value="P:peptide transport"/>
    <property type="evidence" value="ECO:0007669"/>
    <property type="project" value="TreeGrafter"/>
</dbReference>
<evidence type="ECO:0000259" key="7">
    <source>
        <dbReference type="Pfam" id="PF00496"/>
    </source>
</evidence>
<gene>
    <name evidence="8" type="ORF">KME15_14440</name>
</gene>
<dbReference type="Gene3D" id="3.40.190.10">
    <property type="entry name" value="Periplasmic binding protein-like II"/>
    <property type="match status" value="1"/>
</dbReference>
<comment type="subcellular location">
    <subcellularLocation>
        <location evidence="1">Cell membrane</location>
        <topology evidence="1">Lipid-anchor</topology>
    </subcellularLocation>
</comment>
<dbReference type="PANTHER" id="PTHR30290:SF9">
    <property type="entry name" value="OLIGOPEPTIDE-BINDING PROTEIN APPA"/>
    <property type="match status" value="1"/>
</dbReference>
<dbReference type="InterPro" id="IPR030678">
    <property type="entry name" value="Peptide/Ni-bd"/>
</dbReference>
<feature type="signal peptide" evidence="6">
    <location>
        <begin position="1"/>
        <end position="26"/>
    </location>
</feature>
<dbReference type="GO" id="GO:0043190">
    <property type="term" value="C:ATP-binding cassette (ABC) transporter complex"/>
    <property type="evidence" value="ECO:0007669"/>
    <property type="project" value="InterPro"/>
</dbReference>
<dbReference type="Proteomes" id="UP000757435">
    <property type="component" value="Unassembled WGS sequence"/>
</dbReference>
<dbReference type="InterPro" id="IPR000914">
    <property type="entry name" value="SBP_5_dom"/>
</dbReference>
<dbReference type="AlphaFoldDB" id="A0A951UMP0"/>
<dbReference type="CDD" id="cd08493">
    <property type="entry name" value="PBP2_DppA_like"/>
    <property type="match status" value="1"/>
</dbReference>
<evidence type="ECO:0000313" key="8">
    <source>
        <dbReference type="EMBL" id="MBW4659871.1"/>
    </source>
</evidence>
<protein>
    <submittedName>
        <fullName evidence="8">ABC transporter substrate-binding protein</fullName>
    </submittedName>
</protein>
<evidence type="ECO:0000256" key="1">
    <source>
        <dbReference type="ARBA" id="ARBA00004193"/>
    </source>
</evidence>
<proteinExistence type="inferred from homology"/>
<dbReference type="Gene3D" id="3.90.76.10">
    <property type="entry name" value="Dipeptide-binding Protein, Domain 1"/>
    <property type="match status" value="1"/>
</dbReference>
<evidence type="ECO:0000256" key="4">
    <source>
        <dbReference type="ARBA" id="ARBA00022729"/>
    </source>
</evidence>
<dbReference type="GO" id="GO:1904680">
    <property type="term" value="F:peptide transmembrane transporter activity"/>
    <property type="evidence" value="ECO:0007669"/>
    <property type="project" value="TreeGrafter"/>
</dbReference>
<dbReference type="Pfam" id="PF00496">
    <property type="entry name" value="SBP_bac_5"/>
    <property type="match status" value="1"/>
</dbReference>
<dbReference type="InterPro" id="IPR023765">
    <property type="entry name" value="SBP_5_CS"/>
</dbReference>
<dbReference type="GO" id="GO:0042597">
    <property type="term" value="C:periplasmic space"/>
    <property type="evidence" value="ECO:0007669"/>
    <property type="project" value="UniProtKB-ARBA"/>
</dbReference>
<dbReference type="EMBL" id="JAHHHD010000015">
    <property type="protein sequence ID" value="MBW4659871.1"/>
    <property type="molecule type" value="Genomic_DNA"/>
</dbReference>
<dbReference type="InterPro" id="IPR039424">
    <property type="entry name" value="SBP_5"/>
</dbReference>
<reference evidence="8" key="2">
    <citation type="journal article" date="2022" name="Microbiol. Resour. Announc.">
        <title>Metagenome Sequencing to Explore Phylogenomics of Terrestrial Cyanobacteria.</title>
        <authorList>
            <person name="Ward R.D."/>
            <person name="Stajich J.E."/>
            <person name="Johansen J.R."/>
            <person name="Huntemann M."/>
            <person name="Clum A."/>
            <person name="Foster B."/>
            <person name="Foster B."/>
            <person name="Roux S."/>
            <person name="Palaniappan K."/>
            <person name="Varghese N."/>
            <person name="Mukherjee S."/>
            <person name="Reddy T.B.K."/>
            <person name="Daum C."/>
            <person name="Copeland A."/>
            <person name="Chen I.A."/>
            <person name="Ivanova N.N."/>
            <person name="Kyrpides N.C."/>
            <person name="Shapiro N."/>
            <person name="Eloe-Fadrosh E.A."/>
            <person name="Pietrasiak N."/>
        </authorList>
    </citation>
    <scope>NUCLEOTIDE SEQUENCE</scope>
    <source>
        <strain evidence="8">UHER 2000/2452</strain>
    </source>
</reference>
<keyword evidence="3" id="KW-0813">Transport</keyword>
<comment type="caution">
    <text evidence="8">The sequence shown here is derived from an EMBL/GenBank/DDBJ whole genome shotgun (WGS) entry which is preliminary data.</text>
</comment>
<evidence type="ECO:0000313" key="9">
    <source>
        <dbReference type="Proteomes" id="UP000757435"/>
    </source>
</evidence>
<keyword evidence="4 6" id="KW-0732">Signal</keyword>
<evidence type="ECO:0000256" key="5">
    <source>
        <dbReference type="SAM" id="MobiDB-lite"/>
    </source>
</evidence>
<dbReference type="PROSITE" id="PS01040">
    <property type="entry name" value="SBP_BACTERIAL_5"/>
    <property type="match status" value="1"/>
</dbReference>
<sequence length="552" mass="60703">MIRQLKRWQMGLFALAAVLSITLANCAQQSTAPTPGASASLASGAPAATALVFGTGGDPVNLEPGNFEDSNSGYVQDQIYDRLIRFKPGTADLEPGLATEWSASADGKTWTFKLRDGVKFHDGTDLNAAAVVANVNRWWDEKDALGFRDAGKTYAIWSSLFGGFKGSEDSLLQDVKAVDAKTVQFVLKDPFAAFPAAIASNYFGIASPDAIKKAGASYGTPSSTAVGTGPYILKEWRSGDRIVLDKNPSFWKGEPKMQQVIFRTIKEPAARLAELRSGSIDFTVDIAPDQLKELQADPNLKEIRRPSFNVGYLALNPSFEPFQKKEVRQAVAMAINRKAIVDSFWSGLAKTDAHFIPPSMQAYQDASLKEYEYSPDKAKEMLAAAGYPDGFDLELWYMPVSRPYYPTPKPIAEAFAADLGAIGIRVKLNTKDWAAYLADRLKAPGFQAYMMGWTGDYGDPDNFLYYHFSPSGTKDIGNWKSDRVATLLENARQDSKETERAKMYAEVDKITYEEAVRIPIVHSEPLLAQRSNISGWQPSPLATEPFDAIEKK</sequence>
<feature type="domain" description="Solute-binding protein family 5" evidence="7">
    <location>
        <begin position="93"/>
        <end position="474"/>
    </location>
</feature>
<dbReference type="PIRSF" id="PIRSF002741">
    <property type="entry name" value="MppA"/>
    <property type="match status" value="1"/>
</dbReference>
<accession>A0A951UMP0</accession>
<dbReference type="Gene3D" id="3.10.105.10">
    <property type="entry name" value="Dipeptide-binding Protein, Domain 3"/>
    <property type="match status" value="1"/>
</dbReference>
<evidence type="ECO:0000256" key="2">
    <source>
        <dbReference type="ARBA" id="ARBA00005695"/>
    </source>
</evidence>
<name>A0A951UMP0_9CYAN</name>
<evidence type="ECO:0000256" key="6">
    <source>
        <dbReference type="SAM" id="SignalP"/>
    </source>
</evidence>